<dbReference type="EMBL" id="HACA01011629">
    <property type="protein sequence ID" value="CDW28990.1"/>
    <property type="molecule type" value="Transcribed_RNA"/>
</dbReference>
<reference evidence="1" key="1">
    <citation type="submission" date="2014-05" db="EMBL/GenBank/DDBJ databases">
        <authorList>
            <person name="Chronopoulou M."/>
        </authorList>
    </citation>
    <scope>NUCLEOTIDE SEQUENCE</scope>
    <source>
        <tissue evidence="1">Whole organism</tissue>
    </source>
</reference>
<protein>
    <submittedName>
        <fullName evidence="1">Uncharacterized protein</fullName>
    </submittedName>
</protein>
<organism evidence="1">
    <name type="scientific">Lepeophtheirus salmonis</name>
    <name type="common">Salmon louse</name>
    <name type="synonym">Caligus salmonis</name>
    <dbReference type="NCBI Taxonomy" id="72036"/>
    <lineage>
        <taxon>Eukaryota</taxon>
        <taxon>Metazoa</taxon>
        <taxon>Ecdysozoa</taxon>
        <taxon>Arthropoda</taxon>
        <taxon>Crustacea</taxon>
        <taxon>Multicrustacea</taxon>
        <taxon>Hexanauplia</taxon>
        <taxon>Copepoda</taxon>
        <taxon>Siphonostomatoida</taxon>
        <taxon>Caligidae</taxon>
        <taxon>Lepeophtheirus</taxon>
    </lineage>
</organism>
<dbReference type="AlphaFoldDB" id="A0A0K2TT58"/>
<sequence>MQKSQAHNRCCMLGHHRVRTSSRCQWPFNVVNSLSALAKVSFRSLLVCVPCEAEGNLSMRQFFD</sequence>
<evidence type="ECO:0000313" key="1">
    <source>
        <dbReference type="EMBL" id="CDW28990.1"/>
    </source>
</evidence>
<name>A0A0K2TT58_LEPSM</name>
<proteinExistence type="predicted"/>
<accession>A0A0K2TT58</accession>